<evidence type="ECO:0000259" key="7">
    <source>
        <dbReference type="Pfam" id="PF00460"/>
    </source>
</evidence>
<dbReference type="InterPro" id="IPR001444">
    <property type="entry name" value="Flag_bb_rod_N"/>
</dbReference>
<dbReference type="GO" id="GO:0005576">
    <property type="term" value="C:extracellular region"/>
    <property type="evidence" value="ECO:0007669"/>
    <property type="project" value="UniProtKB-SubCell"/>
</dbReference>
<dbReference type="Proteomes" id="UP000015480">
    <property type="component" value="Plasmid pAMI5"/>
</dbReference>
<dbReference type="OrthoDB" id="7181295at2"/>
<accession>S5Z1I8</accession>
<evidence type="ECO:0000256" key="1">
    <source>
        <dbReference type="ARBA" id="ARBA00004117"/>
    </source>
</evidence>
<proteinExistence type="inferred from homology"/>
<dbReference type="NCBIfam" id="TIGR02492">
    <property type="entry name" value="flgK_ends"/>
    <property type="match status" value="1"/>
</dbReference>
<evidence type="ECO:0000256" key="5">
    <source>
        <dbReference type="ARBA" id="ARBA00022525"/>
    </source>
</evidence>
<geneLocation type="plasmid" evidence="10 11">
    <name>pAMI5</name>
</geneLocation>
<keyword evidence="10" id="KW-0969">Cilium</keyword>
<keyword evidence="5" id="KW-0964">Secreted</keyword>
<evidence type="ECO:0000256" key="4">
    <source>
        <dbReference type="ARBA" id="ARBA00016244"/>
    </source>
</evidence>
<dbReference type="RefSeq" id="WP_020953082.1">
    <property type="nucleotide sequence ID" value="NC_022043.1"/>
</dbReference>
<dbReference type="EMBL" id="CP006653">
    <property type="protein sequence ID" value="AGT11311.1"/>
    <property type="molecule type" value="Genomic_DNA"/>
</dbReference>
<protein>
    <recommendedName>
        <fullName evidence="4">Flagellar hook-associated protein 1</fullName>
    </recommendedName>
</protein>
<dbReference type="PANTHER" id="PTHR30033:SF2">
    <property type="entry name" value="FLAGELLAR HOOK PROTEIN"/>
    <property type="match status" value="1"/>
</dbReference>
<keyword evidence="10" id="KW-0966">Cell projection</keyword>
<keyword evidence="6" id="KW-0975">Bacterial flagellum</keyword>
<feature type="domain" description="Flagellar basal body rod protein N-terminal" evidence="7">
    <location>
        <begin position="8"/>
        <end position="36"/>
    </location>
</feature>
<dbReference type="InterPro" id="IPR002371">
    <property type="entry name" value="FlgK"/>
</dbReference>
<dbReference type="GO" id="GO:0009424">
    <property type="term" value="C:bacterial-type flagellum hook"/>
    <property type="evidence" value="ECO:0007669"/>
    <property type="project" value="InterPro"/>
</dbReference>
<dbReference type="PANTHER" id="PTHR30033">
    <property type="entry name" value="FLAGELLAR HOOK-ASSOCIATED PROTEIN 1"/>
    <property type="match status" value="1"/>
</dbReference>
<reference evidence="10 11" key="1">
    <citation type="journal article" date="2014" name="BMC Genomics">
        <title>Architecture and functions of a multipartite genome of the methylotrophic bacterium Paracoccus aminophilus JCM 7686, containing primary and secondary chromids.</title>
        <authorList>
            <person name="Dziewit L."/>
            <person name="Czarnecki J."/>
            <person name="Wibberg D."/>
            <person name="Radlinska M."/>
            <person name="Mrozek P."/>
            <person name="Szymczak M."/>
            <person name="Schluter A."/>
            <person name="Puhler A."/>
            <person name="Bartosik D."/>
        </authorList>
    </citation>
    <scope>NUCLEOTIDE SEQUENCE [LARGE SCALE GENOMIC DNA]</scope>
    <source>
        <strain evidence="10">JCM 7686</strain>
        <plasmid evidence="11">Plasmid pAMI5</plasmid>
    </source>
</reference>
<comment type="subcellular location">
    <subcellularLocation>
        <location evidence="1">Bacterial flagellum basal body</location>
    </subcellularLocation>
    <subcellularLocation>
        <location evidence="2">Secreted</location>
    </subcellularLocation>
</comment>
<dbReference type="PATRIC" id="fig|1367847.3.peg.4281"/>
<organism evidence="10 11">
    <name type="scientific">Paracoccus aminophilus JCM 7686</name>
    <dbReference type="NCBI Taxonomy" id="1367847"/>
    <lineage>
        <taxon>Bacteria</taxon>
        <taxon>Pseudomonadati</taxon>
        <taxon>Pseudomonadota</taxon>
        <taxon>Alphaproteobacteria</taxon>
        <taxon>Rhodobacterales</taxon>
        <taxon>Paracoccaceae</taxon>
        <taxon>Paracoccus</taxon>
    </lineage>
</organism>
<sequence length="483" mass="50947">MSISAALSNAISGLTAVSRGAEVVSSNLANALTPGYAARELQLSSRTLIGNGGGVKVEGVLRLVPAEIVADNRIANSRFGYSDTLNSLHVTMESAFGTANQDDSLTSIITAFDSALIFAAAAPENDVRLQGVVDAAKDLSNKINSIAMELQKARTISEKSIENDVNRLNSALGEVARLNRLVTIAQAKGQDASSLIDARQSTLDSISDIIPIKEIPRSGGAISLFTQGGATLLDGSEPIKVTFTAHVVVTPQMSAAAGQLGFLSIDGVSLTESQMVMFKGGSLEANFLTRDRLIPEYQSGLDKLASDLYHRLADPSVDLSLQSGDPGLFADRQAAFDPQNTLGFSSRISISIIVDETQGGHLWKVRTGLQASAPGPVSDSSLLNRIQSAFSSTSSTPGNGQAQSIFKSASDLLSAAATNRVRAETGRQHDSTYRDTVKASLLSHGVDRDKEMAQLLQLEKNYAANAKVIQAIGAMLDEILRIS</sequence>
<dbReference type="HOGENOM" id="CLU_012762_3_2_5"/>
<comment type="similarity">
    <text evidence="3">Belongs to the flagella basal body rod proteins family.</text>
</comment>
<dbReference type="Pfam" id="PF00460">
    <property type="entry name" value="Flg_bb_rod"/>
    <property type="match status" value="1"/>
</dbReference>
<dbReference type="Pfam" id="PF22638">
    <property type="entry name" value="FlgK_D1"/>
    <property type="match status" value="1"/>
</dbReference>
<evidence type="ECO:0000256" key="6">
    <source>
        <dbReference type="ARBA" id="ARBA00023143"/>
    </source>
</evidence>
<feature type="domain" description="Flagellar basal-body/hook protein C-terminal" evidence="8">
    <location>
        <begin position="445"/>
        <end position="481"/>
    </location>
</feature>
<gene>
    <name evidence="10" type="ORF">JCM7686_pAMI5p245</name>
</gene>
<keyword evidence="10" id="KW-0282">Flagellum</keyword>
<evidence type="ECO:0000313" key="10">
    <source>
        <dbReference type="EMBL" id="AGT11311.1"/>
    </source>
</evidence>
<dbReference type="Pfam" id="PF06429">
    <property type="entry name" value="Flg_bbr_C"/>
    <property type="match status" value="1"/>
</dbReference>
<keyword evidence="11" id="KW-1185">Reference proteome</keyword>
<feature type="domain" description="Flagellar hook-associated protein FlgK helical" evidence="9">
    <location>
        <begin position="93"/>
        <end position="310"/>
    </location>
</feature>
<evidence type="ECO:0000259" key="8">
    <source>
        <dbReference type="Pfam" id="PF06429"/>
    </source>
</evidence>
<dbReference type="GO" id="GO:0005198">
    <property type="term" value="F:structural molecule activity"/>
    <property type="evidence" value="ECO:0007669"/>
    <property type="project" value="InterPro"/>
</dbReference>
<keyword evidence="10" id="KW-0614">Plasmid</keyword>
<dbReference type="AlphaFoldDB" id="S5Z1I8"/>
<evidence type="ECO:0000256" key="2">
    <source>
        <dbReference type="ARBA" id="ARBA00004613"/>
    </source>
</evidence>
<dbReference type="GO" id="GO:0009425">
    <property type="term" value="C:bacterial-type flagellum basal body"/>
    <property type="evidence" value="ECO:0007669"/>
    <property type="project" value="UniProtKB-SubCell"/>
</dbReference>
<evidence type="ECO:0000256" key="3">
    <source>
        <dbReference type="ARBA" id="ARBA00009677"/>
    </source>
</evidence>
<dbReference type="InterPro" id="IPR010930">
    <property type="entry name" value="Flg_bb/hook_C_dom"/>
</dbReference>
<evidence type="ECO:0000313" key="11">
    <source>
        <dbReference type="Proteomes" id="UP000015480"/>
    </source>
</evidence>
<dbReference type="GO" id="GO:0044780">
    <property type="term" value="P:bacterial-type flagellum assembly"/>
    <property type="evidence" value="ECO:0007669"/>
    <property type="project" value="InterPro"/>
</dbReference>
<name>S5Z1I8_PARAH</name>
<dbReference type="KEGG" id="pami:JCM7686_pAMI5p245"/>
<dbReference type="InterPro" id="IPR053927">
    <property type="entry name" value="FlgK_helical"/>
</dbReference>
<evidence type="ECO:0000259" key="9">
    <source>
        <dbReference type="Pfam" id="PF22638"/>
    </source>
</evidence>